<dbReference type="Pfam" id="PF08240">
    <property type="entry name" value="ADH_N"/>
    <property type="match status" value="1"/>
</dbReference>
<dbReference type="InterPro" id="IPR013154">
    <property type="entry name" value="ADH-like_N"/>
</dbReference>
<evidence type="ECO:0000256" key="2">
    <source>
        <dbReference type="ARBA" id="ARBA00023002"/>
    </source>
</evidence>
<dbReference type="SUPFAM" id="SSF51735">
    <property type="entry name" value="NAD(P)-binding Rossmann-fold domains"/>
    <property type="match status" value="1"/>
</dbReference>
<dbReference type="Gene3D" id="3.40.50.720">
    <property type="entry name" value="NAD(P)-binding Rossmann-like Domain"/>
    <property type="match status" value="1"/>
</dbReference>
<comment type="caution">
    <text evidence="4">The sequence shown here is derived from an EMBL/GenBank/DDBJ whole genome shotgun (WGS) entry which is preliminary data.</text>
</comment>
<reference evidence="4 5" key="1">
    <citation type="submission" date="2024-03" db="EMBL/GenBank/DDBJ databases">
        <title>Rhodococcus navarretei sp. nov. and Pseudarthrobacter quantumdoti sp. nov., two new species with the ability to biosynthesize Quantum Dots isolated from soil samples at Union Glacier, Antarctica.</title>
        <authorList>
            <person name="Vargas M."/>
        </authorList>
    </citation>
    <scope>NUCLEOTIDE SEQUENCE [LARGE SCALE GENOMIC DNA]</scope>
    <source>
        <strain evidence="4 5">EXRC-4A-4</strain>
    </source>
</reference>
<evidence type="ECO:0000313" key="4">
    <source>
        <dbReference type="EMBL" id="MEK8069796.1"/>
    </source>
</evidence>
<dbReference type="InterPro" id="IPR013149">
    <property type="entry name" value="ADH-like_C"/>
</dbReference>
<dbReference type="PANTHER" id="PTHR48106:SF18">
    <property type="entry name" value="QUINONE OXIDOREDUCTASE PIG3"/>
    <property type="match status" value="1"/>
</dbReference>
<accession>A0ABU9CSU1</accession>
<proteinExistence type="predicted"/>
<dbReference type="InterPro" id="IPR011032">
    <property type="entry name" value="GroES-like_sf"/>
</dbReference>
<dbReference type="Pfam" id="PF00107">
    <property type="entry name" value="ADH_zinc_N"/>
    <property type="match status" value="1"/>
</dbReference>
<name>A0ABU9CSU1_9NOCA</name>
<evidence type="ECO:0000259" key="3">
    <source>
        <dbReference type="SMART" id="SM00829"/>
    </source>
</evidence>
<dbReference type="SUPFAM" id="SSF50129">
    <property type="entry name" value="GroES-like"/>
    <property type="match status" value="1"/>
</dbReference>
<gene>
    <name evidence="4" type="ORF">AABD04_02925</name>
</gene>
<dbReference type="Gene3D" id="3.90.180.10">
    <property type="entry name" value="Medium-chain alcohol dehydrogenases, catalytic domain"/>
    <property type="match status" value="1"/>
</dbReference>
<dbReference type="RefSeq" id="WP_341440175.1">
    <property type="nucleotide sequence ID" value="NZ_JBBPCN010000001.1"/>
</dbReference>
<dbReference type="SMART" id="SM00829">
    <property type="entry name" value="PKS_ER"/>
    <property type="match status" value="1"/>
</dbReference>
<dbReference type="Proteomes" id="UP001456513">
    <property type="component" value="Unassembled WGS sequence"/>
</dbReference>
<protein>
    <submittedName>
        <fullName evidence="4">Zinc-binding dehydrogenase</fullName>
    </submittedName>
</protein>
<dbReference type="PANTHER" id="PTHR48106">
    <property type="entry name" value="QUINONE OXIDOREDUCTASE PIG3-RELATED"/>
    <property type="match status" value="1"/>
</dbReference>
<dbReference type="EMBL" id="JBBPCN010000001">
    <property type="protein sequence ID" value="MEK8069796.1"/>
    <property type="molecule type" value="Genomic_DNA"/>
</dbReference>
<sequence>MRTDEVHSTRDLMTAIVTTGNGGYDTLVVSEVPTPVPGPGEVLVRVLAAGMNNTEINTRVGWYSDGGWNDATPFPLIQGTDCCGVVCASPGTEESIIGRRALVRSCMRVDGSSSGETRWLGSDMDGAFAQFVVVPASEIFVVDCDWTDAELATIPCAYGTAENMIARAGVRPGSTVLITGASGGVGSAAVQLAVRRGARVIGVASRAKHDQLRELGVDEIYGRDADLVGTLGTRSVDVVIDNVAGDGFGPLLDLLVRGGTYVSSGAIAGPLVELDLRTMYLNDLTLLGCTAWDEDVFPNLVSYIEAGEIRPLLAESFPLEQIAAAQQRFLEKDHVGKFVLVPPVVLDQA</sequence>
<keyword evidence="5" id="KW-1185">Reference proteome</keyword>
<organism evidence="4 5">
    <name type="scientific">Rhodococcus navarretei</name>
    <dbReference type="NCBI Taxonomy" id="3128981"/>
    <lineage>
        <taxon>Bacteria</taxon>
        <taxon>Bacillati</taxon>
        <taxon>Actinomycetota</taxon>
        <taxon>Actinomycetes</taxon>
        <taxon>Mycobacteriales</taxon>
        <taxon>Nocardiaceae</taxon>
        <taxon>Rhodococcus</taxon>
    </lineage>
</organism>
<keyword evidence="2" id="KW-0560">Oxidoreductase</keyword>
<keyword evidence="1" id="KW-0521">NADP</keyword>
<dbReference type="InterPro" id="IPR036291">
    <property type="entry name" value="NAD(P)-bd_dom_sf"/>
</dbReference>
<dbReference type="InterPro" id="IPR020843">
    <property type="entry name" value="ER"/>
</dbReference>
<evidence type="ECO:0000256" key="1">
    <source>
        <dbReference type="ARBA" id="ARBA00022857"/>
    </source>
</evidence>
<feature type="domain" description="Enoyl reductase (ER)" evidence="3">
    <location>
        <begin position="22"/>
        <end position="340"/>
    </location>
</feature>
<evidence type="ECO:0000313" key="5">
    <source>
        <dbReference type="Proteomes" id="UP001456513"/>
    </source>
</evidence>